<feature type="region of interest" description="Disordered" evidence="1">
    <location>
        <begin position="1"/>
        <end position="65"/>
    </location>
</feature>
<reference evidence="3" key="1">
    <citation type="submission" date="2020-01" db="EMBL/GenBank/DDBJ databases">
        <authorList>
            <person name="Mishra B."/>
        </authorList>
    </citation>
    <scope>NUCLEOTIDE SEQUENCE [LARGE SCALE GENOMIC DNA]</scope>
</reference>
<comment type="caution">
    <text evidence="3">The sequence shown here is derived from an EMBL/GenBank/DDBJ whole genome shotgun (WGS) entry which is preliminary data.</text>
</comment>
<feature type="compositionally biased region" description="Basic residues" evidence="1">
    <location>
        <begin position="393"/>
        <end position="406"/>
    </location>
</feature>
<dbReference type="OrthoDB" id="660257at2759"/>
<feature type="compositionally biased region" description="Polar residues" evidence="1">
    <location>
        <begin position="494"/>
        <end position="507"/>
    </location>
</feature>
<dbReference type="Proteomes" id="UP000467841">
    <property type="component" value="Unassembled WGS sequence"/>
</dbReference>
<feature type="compositionally biased region" description="Basic and acidic residues" evidence="1">
    <location>
        <begin position="407"/>
        <end position="428"/>
    </location>
</feature>
<dbReference type="AlphaFoldDB" id="A0A6D2L8I1"/>
<evidence type="ECO:0000313" key="3">
    <source>
        <dbReference type="EMBL" id="CAA7057369.1"/>
    </source>
</evidence>
<protein>
    <recommendedName>
        <fullName evidence="2">MATH domain-containing protein</fullName>
    </recommendedName>
</protein>
<gene>
    <name evidence="3" type="ORF">MERR_LOCUS44605</name>
</gene>
<accession>A0A6D2L8I1</accession>
<keyword evidence="4" id="KW-1185">Reference proteome</keyword>
<dbReference type="SUPFAM" id="SSF49599">
    <property type="entry name" value="TRAF domain-like"/>
    <property type="match status" value="1"/>
</dbReference>
<feature type="compositionally biased region" description="Polar residues" evidence="1">
    <location>
        <begin position="533"/>
        <end position="544"/>
    </location>
</feature>
<feature type="region of interest" description="Disordered" evidence="1">
    <location>
        <begin position="297"/>
        <end position="324"/>
    </location>
</feature>
<evidence type="ECO:0000256" key="1">
    <source>
        <dbReference type="SAM" id="MobiDB-lite"/>
    </source>
</evidence>
<feature type="compositionally biased region" description="Low complexity" evidence="1">
    <location>
        <begin position="8"/>
        <end position="21"/>
    </location>
</feature>
<dbReference type="InterPro" id="IPR002083">
    <property type="entry name" value="MATH/TRAF_dom"/>
</dbReference>
<dbReference type="InterPro" id="IPR055327">
    <property type="entry name" value="TRAF1A/B"/>
</dbReference>
<feature type="region of interest" description="Disordered" evidence="1">
    <location>
        <begin position="381"/>
        <end position="544"/>
    </location>
</feature>
<dbReference type="Gene3D" id="2.60.210.10">
    <property type="entry name" value="Apoptosis, Tumor Necrosis Factor Receptor Associated Protein 2, Chain A"/>
    <property type="match status" value="1"/>
</dbReference>
<feature type="compositionally biased region" description="Polar residues" evidence="1">
    <location>
        <begin position="33"/>
        <end position="51"/>
    </location>
</feature>
<dbReference type="InterPro" id="IPR008974">
    <property type="entry name" value="TRAF-like"/>
</dbReference>
<feature type="compositionally biased region" description="Basic and acidic residues" evidence="1">
    <location>
        <begin position="470"/>
        <end position="491"/>
    </location>
</feature>
<feature type="compositionally biased region" description="Basic and acidic residues" evidence="1">
    <location>
        <begin position="300"/>
        <end position="314"/>
    </location>
</feature>
<proteinExistence type="predicted"/>
<name>A0A6D2L8I1_9BRAS</name>
<dbReference type="Pfam" id="PF22486">
    <property type="entry name" value="MATH_2"/>
    <property type="match status" value="1"/>
</dbReference>
<feature type="compositionally biased region" description="Basic and acidic residues" evidence="1">
    <location>
        <begin position="510"/>
        <end position="531"/>
    </location>
</feature>
<dbReference type="EMBL" id="CACVBM020001684">
    <property type="protein sequence ID" value="CAA7057369.1"/>
    <property type="molecule type" value="Genomic_DNA"/>
</dbReference>
<dbReference type="SMART" id="SM00061">
    <property type="entry name" value="MATH"/>
    <property type="match status" value="1"/>
</dbReference>
<dbReference type="PANTHER" id="PTHR47477">
    <property type="entry name" value="TNF RECEPTOR-ASSOCIATED FACTOR HOMOLOG 1A"/>
    <property type="match status" value="1"/>
</dbReference>
<dbReference type="PANTHER" id="PTHR47477:SF8">
    <property type="entry name" value="TNF RECEPTOR-ASSOCIATED FACTOR HOMOLOG 1A"/>
    <property type="match status" value="1"/>
</dbReference>
<evidence type="ECO:0000259" key="2">
    <source>
        <dbReference type="PROSITE" id="PS50144"/>
    </source>
</evidence>
<dbReference type="CDD" id="cd00121">
    <property type="entry name" value="MATH"/>
    <property type="match status" value="1"/>
</dbReference>
<feature type="compositionally biased region" description="Basic and acidic residues" evidence="1">
    <location>
        <begin position="381"/>
        <end position="392"/>
    </location>
</feature>
<dbReference type="PROSITE" id="PS50144">
    <property type="entry name" value="MATH"/>
    <property type="match status" value="1"/>
</dbReference>
<feature type="domain" description="MATH" evidence="2">
    <location>
        <begin position="68"/>
        <end position="191"/>
    </location>
</feature>
<sequence>MSETTNEDSGAGRSADGSSNGQRSQSEEALAESYSSDQVESCTPLTTSSPNWGIDDDDDIGPKPSELFGRHTWKIEKFSEINDEQELRSDVFEVGGYHWYILIFPKGCDNNLSVLLCAANYDNLRPGWNHFAQFTVALVNTADPKKSKHRDKLHRFCNRMRIWGWPEFIELPKLQDGYLDDSGSLLITSQVQVISFSDFWLGLDQNFKREMSRERRDVIHEQLVTIFFDENEVTSTLLMDAFYSGLKSLALEGQTKTRPRVTDTEDLPAPMVRMDGDMFVLVDDFVLLLERAALEPSLPEDDKGSQTPTKDENARYAVDNEATEREERRLTELGRFAVERFVLGHLFINKIERPYQEAVAWTRQEDLIREEEEALLVERERKAKRGAAEKEKKSKKKKKKNKGKAKKKEESVRTQAEESFTEKDEFDPKNQCPSLEQPIPETNDVVPKRKAVPSSSSSGDIQLQIVVSEADIKKTPSPKPETKDVVPERKAVPPSSSSGDIQLQTAVSEADIKKTPSPKPETKDVVPERKAVPSSSSSGDIQLQTVVSEADIKKTASPKPAAQPVQSMSRPVTVSAPIISRKQTSPIVSAVQTSTLSFSRSMRSTCHIGSPPHNQTYIPQSYQHAMVSSSGIYNSSSQPTVTSKLPPYSHPLPVSVSNQSALPINFGSWDEVSSGGLLWTCGSSSNKDTTTTAISGNHGTNPCNTRIISDQFGRTAHSLVTDDEYPHIGIINDLLEDE</sequence>
<evidence type="ECO:0000313" key="4">
    <source>
        <dbReference type="Proteomes" id="UP000467841"/>
    </source>
</evidence>
<organism evidence="3 4">
    <name type="scientific">Microthlaspi erraticum</name>
    <dbReference type="NCBI Taxonomy" id="1685480"/>
    <lineage>
        <taxon>Eukaryota</taxon>
        <taxon>Viridiplantae</taxon>
        <taxon>Streptophyta</taxon>
        <taxon>Embryophyta</taxon>
        <taxon>Tracheophyta</taxon>
        <taxon>Spermatophyta</taxon>
        <taxon>Magnoliopsida</taxon>
        <taxon>eudicotyledons</taxon>
        <taxon>Gunneridae</taxon>
        <taxon>Pentapetalae</taxon>
        <taxon>rosids</taxon>
        <taxon>malvids</taxon>
        <taxon>Brassicales</taxon>
        <taxon>Brassicaceae</taxon>
        <taxon>Coluteocarpeae</taxon>
        <taxon>Microthlaspi</taxon>
    </lineage>
</organism>